<name>A0A4Y7Q967_9AGAM</name>
<keyword evidence="2" id="KW-1185">Reference proteome</keyword>
<reference evidence="1 2" key="1">
    <citation type="submission" date="2018-06" db="EMBL/GenBank/DDBJ databases">
        <title>A transcriptomic atlas of mushroom development highlights an independent origin of complex multicellularity.</title>
        <authorList>
            <consortium name="DOE Joint Genome Institute"/>
            <person name="Krizsan K."/>
            <person name="Almasi E."/>
            <person name="Merenyi Z."/>
            <person name="Sahu N."/>
            <person name="Viragh M."/>
            <person name="Koszo T."/>
            <person name="Mondo S."/>
            <person name="Kiss B."/>
            <person name="Balint B."/>
            <person name="Kues U."/>
            <person name="Barry K."/>
            <person name="Hegedus J.C."/>
            <person name="Henrissat B."/>
            <person name="Johnson J."/>
            <person name="Lipzen A."/>
            <person name="Ohm R."/>
            <person name="Nagy I."/>
            <person name="Pangilinan J."/>
            <person name="Yan J."/>
            <person name="Xiong Y."/>
            <person name="Grigoriev I.V."/>
            <person name="Hibbett D.S."/>
            <person name="Nagy L.G."/>
        </authorList>
    </citation>
    <scope>NUCLEOTIDE SEQUENCE [LARGE SCALE GENOMIC DNA]</scope>
    <source>
        <strain evidence="1 2">SZMC22713</strain>
    </source>
</reference>
<gene>
    <name evidence="1" type="ORF">BD410DRAFT_153144</name>
</gene>
<protein>
    <recommendedName>
        <fullName evidence="3">N-acetyltransferase domain-containing protein</fullName>
    </recommendedName>
</protein>
<proteinExistence type="predicted"/>
<evidence type="ECO:0000313" key="2">
    <source>
        <dbReference type="Proteomes" id="UP000294933"/>
    </source>
</evidence>
<dbReference type="OrthoDB" id="2019666at2759"/>
<dbReference type="VEuPathDB" id="FungiDB:BD410DRAFT_153144"/>
<dbReference type="Gene3D" id="3.40.630.30">
    <property type="match status" value="1"/>
</dbReference>
<evidence type="ECO:0000313" key="1">
    <source>
        <dbReference type="EMBL" id="TDL23851.1"/>
    </source>
</evidence>
<dbReference type="EMBL" id="ML170169">
    <property type="protein sequence ID" value="TDL23851.1"/>
    <property type="molecule type" value="Genomic_DNA"/>
</dbReference>
<dbReference type="SUPFAM" id="SSF55729">
    <property type="entry name" value="Acyl-CoA N-acyltransferases (Nat)"/>
    <property type="match status" value="1"/>
</dbReference>
<dbReference type="AlphaFoldDB" id="A0A4Y7Q967"/>
<evidence type="ECO:0008006" key="3">
    <source>
        <dbReference type="Google" id="ProtNLM"/>
    </source>
</evidence>
<dbReference type="Proteomes" id="UP000294933">
    <property type="component" value="Unassembled WGS sequence"/>
</dbReference>
<organism evidence="1 2">
    <name type="scientific">Rickenella mellea</name>
    <dbReference type="NCBI Taxonomy" id="50990"/>
    <lineage>
        <taxon>Eukaryota</taxon>
        <taxon>Fungi</taxon>
        <taxon>Dikarya</taxon>
        <taxon>Basidiomycota</taxon>
        <taxon>Agaricomycotina</taxon>
        <taxon>Agaricomycetes</taxon>
        <taxon>Hymenochaetales</taxon>
        <taxon>Rickenellaceae</taxon>
        <taxon>Rickenella</taxon>
    </lineage>
</organism>
<dbReference type="InterPro" id="IPR016181">
    <property type="entry name" value="Acyl_CoA_acyltransferase"/>
</dbReference>
<sequence length="226" mass="25307">MVRHFNLELGIFWDDPTTPEGQAPERNYVYLLRSTISDDLLKEASSLYSNHFGFWISEDIGRGTWRLSSRVKLSARRLREGYLFNDDCFISHVCDPASGKLIGYAFGTTAPDPTSPLNSGKKIMWIVVHKDFRSDRIATHLIAAATEKFPTLSILGIVSPHPWAIRAVMRVAGVDIRNIDLDFIAQHGSACLRAVGVPYVNDTMFFGSVFGKPDLDPSPMRQTSCR</sequence>
<dbReference type="STRING" id="50990.A0A4Y7Q967"/>
<accession>A0A4Y7Q967</accession>